<dbReference type="InterPro" id="IPR006121">
    <property type="entry name" value="HMA_dom"/>
</dbReference>
<dbReference type="Proteomes" id="UP001164286">
    <property type="component" value="Unassembled WGS sequence"/>
</dbReference>
<dbReference type="FunFam" id="3.30.70.100:FF:000043">
    <property type="entry name" value="Copper-transporting ATPase 2"/>
    <property type="match status" value="1"/>
</dbReference>
<feature type="region of interest" description="Disordered" evidence="11">
    <location>
        <begin position="1"/>
        <end position="30"/>
    </location>
</feature>
<dbReference type="Pfam" id="PF00702">
    <property type="entry name" value="Hydrolase"/>
    <property type="match status" value="1"/>
</dbReference>
<dbReference type="InterPro" id="IPR059000">
    <property type="entry name" value="ATPase_P-type_domA"/>
</dbReference>
<dbReference type="PROSITE" id="PS50846">
    <property type="entry name" value="HMA_2"/>
    <property type="match status" value="1"/>
</dbReference>
<evidence type="ECO:0000256" key="2">
    <source>
        <dbReference type="ARBA" id="ARBA00006024"/>
    </source>
</evidence>
<dbReference type="InterPro" id="IPR018303">
    <property type="entry name" value="ATPase_P-typ_P_site"/>
</dbReference>
<dbReference type="SUPFAM" id="SSF56784">
    <property type="entry name" value="HAD-like"/>
    <property type="match status" value="1"/>
</dbReference>
<dbReference type="GO" id="GO:0043682">
    <property type="term" value="F:P-type divalent copper transporter activity"/>
    <property type="evidence" value="ECO:0007669"/>
    <property type="project" value="TreeGrafter"/>
</dbReference>
<dbReference type="SUPFAM" id="SSF55008">
    <property type="entry name" value="HMA, heavy metal-associated domain"/>
    <property type="match status" value="1"/>
</dbReference>
<dbReference type="CDD" id="cd02094">
    <property type="entry name" value="P-type_ATPase_Cu-like"/>
    <property type="match status" value="1"/>
</dbReference>
<evidence type="ECO:0000256" key="4">
    <source>
        <dbReference type="ARBA" id="ARBA00022723"/>
    </source>
</evidence>
<keyword evidence="4 10" id="KW-0479">Metal-binding</keyword>
<sequence length="1080" mass="114935">MAGPSSPLITPSSPTLSIRTTAGRQVGHHRRHSSSILASILQTATAVFTSPTSPSTGVFFDEEAKLGESSSSGMVDKDIKRVELKIGGMTCGACVAAIESQLMQPGIASVQISLLAERGVVEYDADWQDAKGVKWDEARIAEEVEDIGFEATVVEVSEIQDVELRVYGLADDGLVDSIISTITSLPGVQAATLPFPHTHLSLRHAPALTSLRSIIDDLAQAFPQLSFLPTSSDNSDQLASLQKHRETALWRRMMILSASFAIPVFVISMLAMYMPMWLMGWTMWRVYTGIYLGDLACLALTIPVQCFLARRFYANAWKAVKHKAATMDVLVVLGTTAAFTYSVLGMLFAMFSSDVDFRPQTFFDTSTMLITFVSMGRYIENLAKGKTSAALTDLMSLTPGSATIFVDPVAKDGAQDTSTATRKIPTELVQVNDIVLVVPGERIPADGTVLTGSTSVDESMVTGEALSVPKVVDSQVIGGTVNGLGTINFRVTRAGADTALSQIVKLVEDAQTSKAPIQQFADRVAGVFVPAVITLSLVTFFSWMIISHLLSDLPDVFHSPGVSKFGVCLKLCISVVVVACPCALGLSTPTAVMVGTGVGAQNGILIKGGKALEACRGIRRVVLDKTGTITEGKMKVVAVSWAAVGDLPPREEAFEVDNVSTLSRSTAASPLQRHTVLSLLALAESRSEHPLAIAVASYGKDTLIQSRFTAPTGEVTDFESVPGEGIEAVVRLSNAKIEERVRIGKLDYVSRSDEKSSEAFGPAFPSASLKAFELSQMKAGRTVVYASVVRNGTAIPLLALALADAPKPSSAHAIESLLRMGIQVSLLTGDSEITARAIAQQVGIDEDEVYAGVSPRGKAKIVRDLMARDGERGVAMVGDGINDSPALVAASLGIALSSGTSVAIEAADLVLMRSDLLDVVAALDLGRTIYRQIRINLLWACCYNILMIPLAMGVLLPWGIHLHPMMAAAAMAFSSVSVVASSLTLKWWRRPKSSIMPGDPFTPGGLSAGIPSLFSSARDAAHTTFRSFAGVGEAIQRRSSTMPLLRRLSLRRRSQAAAGAGAGEYEAIPMDRSRTPMLPI</sequence>
<dbReference type="GO" id="GO:0016020">
    <property type="term" value="C:membrane"/>
    <property type="evidence" value="ECO:0007669"/>
    <property type="project" value="UniProtKB-SubCell"/>
</dbReference>
<feature type="compositionally biased region" description="Low complexity" evidence="11">
    <location>
        <begin position="1"/>
        <end position="18"/>
    </location>
</feature>
<evidence type="ECO:0000259" key="12">
    <source>
        <dbReference type="PROSITE" id="PS50846"/>
    </source>
</evidence>
<evidence type="ECO:0000256" key="9">
    <source>
        <dbReference type="ARBA" id="ARBA00023136"/>
    </source>
</evidence>
<dbReference type="InterPro" id="IPR017969">
    <property type="entry name" value="Heavy-metal-associated_CS"/>
</dbReference>
<dbReference type="InterPro" id="IPR036163">
    <property type="entry name" value="HMA_dom_sf"/>
</dbReference>
<proteinExistence type="inferred from homology"/>
<dbReference type="GO" id="GO:0012505">
    <property type="term" value="C:endomembrane system"/>
    <property type="evidence" value="ECO:0007669"/>
    <property type="project" value="UniProtKB-SubCell"/>
</dbReference>
<evidence type="ECO:0000256" key="10">
    <source>
        <dbReference type="RuleBase" id="RU362081"/>
    </source>
</evidence>
<evidence type="ECO:0000256" key="1">
    <source>
        <dbReference type="ARBA" id="ARBA00004127"/>
    </source>
</evidence>
<keyword evidence="9 10" id="KW-0472">Membrane</keyword>
<dbReference type="PROSITE" id="PS00154">
    <property type="entry name" value="ATPASE_E1_E2"/>
    <property type="match status" value="1"/>
</dbReference>
<dbReference type="RefSeq" id="XP_052946538.1">
    <property type="nucleotide sequence ID" value="XM_053086945.1"/>
</dbReference>
<dbReference type="GeneID" id="77726146"/>
<comment type="caution">
    <text evidence="13">The sequence shown here is derived from an EMBL/GenBank/DDBJ whole genome shotgun (WGS) entry which is preliminary data.</text>
</comment>
<feature type="transmembrane region" description="Helical" evidence="10">
    <location>
        <begin position="329"/>
        <end position="350"/>
    </location>
</feature>
<keyword evidence="14" id="KW-1185">Reference proteome</keyword>
<dbReference type="SUPFAM" id="SSF81665">
    <property type="entry name" value="Calcium ATPase, transmembrane domain M"/>
    <property type="match status" value="1"/>
</dbReference>
<dbReference type="Gene3D" id="3.40.1110.10">
    <property type="entry name" value="Calcium-transporting ATPase, cytoplasmic domain N"/>
    <property type="match status" value="1"/>
</dbReference>
<feature type="transmembrane region" description="Helical" evidence="10">
    <location>
        <begin position="253"/>
        <end position="274"/>
    </location>
</feature>
<keyword evidence="6 10" id="KW-0067">ATP-binding</keyword>
<dbReference type="InterPro" id="IPR008250">
    <property type="entry name" value="ATPase_P-typ_transduc_dom_A_sf"/>
</dbReference>
<evidence type="ECO:0000256" key="7">
    <source>
        <dbReference type="ARBA" id="ARBA00022967"/>
    </source>
</evidence>
<dbReference type="PRINTS" id="PR00942">
    <property type="entry name" value="CUATPASEI"/>
</dbReference>
<dbReference type="InterPro" id="IPR044492">
    <property type="entry name" value="P_typ_ATPase_HD_dom"/>
</dbReference>
<evidence type="ECO:0000313" key="13">
    <source>
        <dbReference type="EMBL" id="KAI9636761.1"/>
    </source>
</evidence>
<dbReference type="GO" id="GO:0055070">
    <property type="term" value="P:copper ion homeostasis"/>
    <property type="evidence" value="ECO:0007669"/>
    <property type="project" value="TreeGrafter"/>
</dbReference>
<feature type="domain" description="HMA" evidence="12">
    <location>
        <begin position="80"/>
        <end position="152"/>
    </location>
</feature>
<dbReference type="Gene3D" id="3.30.70.100">
    <property type="match status" value="1"/>
</dbReference>
<dbReference type="InterPro" id="IPR036412">
    <property type="entry name" value="HAD-like_sf"/>
</dbReference>
<reference evidence="13" key="1">
    <citation type="journal article" date="2022" name="G3 (Bethesda)">
        <title>High quality genome of the basidiomycete yeast Dioszegia hungarica PDD-24b-2 isolated from cloud water.</title>
        <authorList>
            <person name="Jarrige D."/>
            <person name="Haridas S."/>
            <person name="Bleykasten-Grosshans C."/>
            <person name="Joly M."/>
            <person name="Nadalig T."/>
            <person name="Sancelme M."/>
            <person name="Vuilleumier S."/>
            <person name="Grigoriev I.V."/>
            <person name="Amato P."/>
            <person name="Bringel F."/>
        </authorList>
    </citation>
    <scope>NUCLEOTIDE SEQUENCE</scope>
    <source>
        <strain evidence="13">PDD-24b-2</strain>
    </source>
</reference>
<dbReference type="PRINTS" id="PR00943">
    <property type="entry name" value="CUATPASE"/>
</dbReference>
<dbReference type="Pfam" id="PF00122">
    <property type="entry name" value="E1-E2_ATPase"/>
    <property type="match status" value="1"/>
</dbReference>
<gene>
    <name evidence="13" type="ORF">MKK02DRAFT_24875</name>
</gene>
<feature type="transmembrane region" description="Helical" evidence="10">
    <location>
        <begin position="937"/>
        <end position="960"/>
    </location>
</feature>
<dbReference type="CDD" id="cd00371">
    <property type="entry name" value="HMA"/>
    <property type="match status" value="1"/>
</dbReference>
<feature type="transmembrane region" description="Helical" evidence="10">
    <location>
        <begin position="966"/>
        <end position="988"/>
    </location>
</feature>
<evidence type="ECO:0000256" key="5">
    <source>
        <dbReference type="ARBA" id="ARBA00022741"/>
    </source>
</evidence>
<dbReference type="SFLD" id="SFLDF00027">
    <property type="entry name" value="p-type_atpase"/>
    <property type="match status" value="1"/>
</dbReference>
<feature type="transmembrane region" description="Helical" evidence="10">
    <location>
        <begin position="362"/>
        <end position="379"/>
    </location>
</feature>
<dbReference type="InterPro" id="IPR001757">
    <property type="entry name" value="P_typ_ATPase"/>
</dbReference>
<comment type="subcellular location">
    <subcellularLocation>
        <location evidence="1">Endomembrane system</location>
        <topology evidence="1">Multi-pass membrane protein</topology>
    </subcellularLocation>
    <subcellularLocation>
        <location evidence="10">Membrane</location>
    </subcellularLocation>
</comment>
<evidence type="ECO:0000256" key="11">
    <source>
        <dbReference type="SAM" id="MobiDB-lite"/>
    </source>
</evidence>
<dbReference type="PRINTS" id="PR00119">
    <property type="entry name" value="CATATPASE"/>
</dbReference>
<evidence type="ECO:0000256" key="6">
    <source>
        <dbReference type="ARBA" id="ARBA00022840"/>
    </source>
</evidence>
<keyword evidence="8 10" id="KW-1133">Transmembrane helix</keyword>
<name>A0AA38HD50_9TREE</name>
<evidence type="ECO:0000256" key="3">
    <source>
        <dbReference type="ARBA" id="ARBA00022692"/>
    </source>
</evidence>
<dbReference type="EMBL" id="JAKWFO010000005">
    <property type="protein sequence ID" value="KAI9636761.1"/>
    <property type="molecule type" value="Genomic_DNA"/>
</dbReference>
<feature type="transmembrane region" description="Helical" evidence="10">
    <location>
        <begin position="286"/>
        <end position="308"/>
    </location>
</feature>
<dbReference type="PANTHER" id="PTHR43520:SF8">
    <property type="entry name" value="P-TYPE CU(+) TRANSPORTER"/>
    <property type="match status" value="1"/>
</dbReference>
<protein>
    <recommendedName>
        <fullName evidence="12">HMA domain-containing protein</fullName>
    </recommendedName>
</protein>
<dbReference type="GO" id="GO:0005507">
    <property type="term" value="F:copper ion binding"/>
    <property type="evidence" value="ECO:0007669"/>
    <property type="project" value="TreeGrafter"/>
</dbReference>
<dbReference type="InterPro" id="IPR023298">
    <property type="entry name" value="ATPase_P-typ_TM_dom_sf"/>
</dbReference>
<dbReference type="Gene3D" id="3.40.50.1000">
    <property type="entry name" value="HAD superfamily/HAD-like"/>
    <property type="match status" value="1"/>
</dbReference>
<keyword evidence="5 10" id="KW-0547">Nucleotide-binding</keyword>
<dbReference type="GO" id="GO:0016887">
    <property type="term" value="F:ATP hydrolysis activity"/>
    <property type="evidence" value="ECO:0007669"/>
    <property type="project" value="InterPro"/>
</dbReference>
<keyword evidence="3 10" id="KW-0812">Transmembrane</keyword>
<dbReference type="InterPro" id="IPR027256">
    <property type="entry name" value="P-typ_ATPase_IB"/>
</dbReference>
<dbReference type="NCBIfam" id="TIGR01494">
    <property type="entry name" value="ATPase_P-type"/>
    <property type="match status" value="2"/>
</dbReference>
<evidence type="ECO:0000256" key="8">
    <source>
        <dbReference type="ARBA" id="ARBA00022989"/>
    </source>
</evidence>
<dbReference type="SUPFAM" id="SSF81653">
    <property type="entry name" value="Calcium ATPase, transduction domain A"/>
    <property type="match status" value="1"/>
</dbReference>
<dbReference type="InterPro" id="IPR023299">
    <property type="entry name" value="ATPase_P-typ_cyto_dom_N"/>
</dbReference>
<organism evidence="13 14">
    <name type="scientific">Dioszegia hungarica</name>
    <dbReference type="NCBI Taxonomy" id="4972"/>
    <lineage>
        <taxon>Eukaryota</taxon>
        <taxon>Fungi</taxon>
        <taxon>Dikarya</taxon>
        <taxon>Basidiomycota</taxon>
        <taxon>Agaricomycotina</taxon>
        <taxon>Tremellomycetes</taxon>
        <taxon>Tremellales</taxon>
        <taxon>Bulleribasidiaceae</taxon>
        <taxon>Dioszegia</taxon>
    </lineage>
</organism>
<accession>A0AA38HD50</accession>
<comment type="similarity">
    <text evidence="2 10">Belongs to the cation transport ATPase (P-type) (TC 3.A.3) family. Type IB subfamily.</text>
</comment>
<dbReference type="NCBIfam" id="TIGR01525">
    <property type="entry name" value="ATPase-IB_hvy"/>
    <property type="match status" value="1"/>
</dbReference>
<dbReference type="PROSITE" id="PS01047">
    <property type="entry name" value="HMA_1"/>
    <property type="match status" value="1"/>
</dbReference>
<dbReference type="FunFam" id="2.70.150.10:FF:000002">
    <property type="entry name" value="Copper-transporting ATPase 1, putative"/>
    <property type="match status" value="1"/>
</dbReference>
<dbReference type="Pfam" id="PF00403">
    <property type="entry name" value="HMA"/>
    <property type="match status" value="1"/>
</dbReference>
<dbReference type="Gene3D" id="2.70.150.10">
    <property type="entry name" value="Calcium-transporting ATPase, cytoplasmic transduction domain A"/>
    <property type="match status" value="1"/>
</dbReference>
<dbReference type="AlphaFoldDB" id="A0AA38HD50"/>
<dbReference type="GO" id="GO:0005524">
    <property type="term" value="F:ATP binding"/>
    <property type="evidence" value="ECO:0007669"/>
    <property type="project" value="UniProtKB-UniRule"/>
</dbReference>
<evidence type="ECO:0000313" key="14">
    <source>
        <dbReference type="Proteomes" id="UP001164286"/>
    </source>
</evidence>
<dbReference type="InterPro" id="IPR023214">
    <property type="entry name" value="HAD_sf"/>
</dbReference>
<feature type="transmembrane region" description="Helical" evidence="10">
    <location>
        <begin position="524"/>
        <end position="550"/>
    </location>
</feature>
<keyword evidence="7" id="KW-1278">Translocase</keyword>
<dbReference type="SFLD" id="SFLDS00003">
    <property type="entry name" value="Haloacid_Dehalogenase"/>
    <property type="match status" value="1"/>
</dbReference>
<dbReference type="SFLD" id="SFLDG00002">
    <property type="entry name" value="C1.7:_P-type_atpase_like"/>
    <property type="match status" value="1"/>
</dbReference>
<feature type="transmembrane region" description="Helical" evidence="10">
    <location>
        <begin position="562"/>
        <end position="586"/>
    </location>
</feature>
<dbReference type="PANTHER" id="PTHR43520">
    <property type="entry name" value="ATP7, ISOFORM B"/>
    <property type="match status" value="1"/>
</dbReference>